<comment type="caution">
    <text evidence="2">The sequence shown here is derived from an EMBL/GenBank/DDBJ whole genome shotgun (WGS) entry which is preliminary data.</text>
</comment>
<gene>
    <name evidence="2" type="ORF">LQ567_15725</name>
</gene>
<protein>
    <submittedName>
        <fullName evidence="2">DUF4920 domain-containing protein</fullName>
    </submittedName>
</protein>
<dbReference type="InterPro" id="IPR032577">
    <property type="entry name" value="DUF4920"/>
</dbReference>
<dbReference type="EMBL" id="JAJNEC010000005">
    <property type="protein sequence ID" value="MCD2424230.1"/>
    <property type="molecule type" value="Genomic_DNA"/>
</dbReference>
<sequence length="158" mass="17217">MRKVLLLMLPLFAGILLYAQPPAGSARKGDAYGEKITAKDALSLEELAGKLSSSKDEEVKAKIKGPVLAVCAKKGCWLTMELPDKTKMQVKFKDYGFFVPTAITGKTVVLEGVARQKLVSVNELKHYAEDAKKPQAEIDAITKPEKQVRFEAAGVLVI</sequence>
<dbReference type="Pfam" id="PF16267">
    <property type="entry name" value="DUF4920"/>
    <property type="match status" value="1"/>
</dbReference>
<evidence type="ECO:0000256" key="1">
    <source>
        <dbReference type="SAM" id="SignalP"/>
    </source>
</evidence>
<accession>A0ABS8PT18</accession>
<dbReference type="Proteomes" id="UP001199816">
    <property type="component" value="Unassembled WGS sequence"/>
</dbReference>
<dbReference type="RefSeq" id="WP_231005667.1">
    <property type="nucleotide sequence ID" value="NZ_JAJNEC010000005.1"/>
</dbReference>
<reference evidence="2 3" key="1">
    <citation type="submission" date="2021-11" db="EMBL/GenBank/DDBJ databases">
        <title>Genomic of Niabella pedocola.</title>
        <authorList>
            <person name="Wu T."/>
        </authorList>
    </citation>
    <scope>NUCLEOTIDE SEQUENCE [LARGE SCALE GENOMIC DNA]</scope>
    <source>
        <strain evidence="2 3">JCM 31011</strain>
    </source>
</reference>
<evidence type="ECO:0000313" key="2">
    <source>
        <dbReference type="EMBL" id="MCD2424230.1"/>
    </source>
</evidence>
<keyword evidence="3" id="KW-1185">Reference proteome</keyword>
<feature type="chain" id="PRO_5047370501" evidence="1">
    <location>
        <begin position="20"/>
        <end position="158"/>
    </location>
</feature>
<name>A0ABS8PT18_9BACT</name>
<feature type="signal peptide" evidence="1">
    <location>
        <begin position="1"/>
        <end position="19"/>
    </location>
</feature>
<evidence type="ECO:0000313" key="3">
    <source>
        <dbReference type="Proteomes" id="UP001199816"/>
    </source>
</evidence>
<organism evidence="2 3">
    <name type="scientific">Niabella pedocola</name>
    <dbReference type="NCBI Taxonomy" id="1752077"/>
    <lineage>
        <taxon>Bacteria</taxon>
        <taxon>Pseudomonadati</taxon>
        <taxon>Bacteroidota</taxon>
        <taxon>Chitinophagia</taxon>
        <taxon>Chitinophagales</taxon>
        <taxon>Chitinophagaceae</taxon>
        <taxon>Niabella</taxon>
    </lineage>
</organism>
<keyword evidence="1" id="KW-0732">Signal</keyword>
<proteinExistence type="predicted"/>